<dbReference type="PANTHER" id="PTHR30121">
    <property type="entry name" value="UNCHARACTERIZED PROTEIN YJGR-RELATED"/>
    <property type="match status" value="1"/>
</dbReference>
<dbReference type="EMBL" id="BMKX01000013">
    <property type="protein sequence ID" value="GGJ73154.1"/>
    <property type="molecule type" value="Genomic_DNA"/>
</dbReference>
<keyword evidence="2" id="KW-1185">Reference proteome</keyword>
<dbReference type="GeneID" id="303305852"/>
<comment type="caution">
    <text evidence="1">The sequence shown here is derived from an EMBL/GenBank/DDBJ whole genome shotgun (WGS) entry which is preliminary data.</text>
</comment>
<proteinExistence type="predicted"/>
<dbReference type="InterPro" id="IPR027417">
    <property type="entry name" value="P-loop_NTPase"/>
</dbReference>
<reference evidence="2" key="1">
    <citation type="journal article" date="2019" name="Int. J. Syst. Evol. Microbiol.">
        <title>The Global Catalogue of Microorganisms (GCM) 10K type strain sequencing project: providing services to taxonomists for standard genome sequencing and annotation.</title>
        <authorList>
            <consortium name="The Broad Institute Genomics Platform"/>
            <consortium name="The Broad Institute Genome Sequencing Center for Infectious Disease"/>
            <person name="Wu L."/>
            <person name="Ma J."/>
        </authorList>
    </citation>
    <scope>NUCLEOTIDE SEQUENCE [LARGE SCALE GENOMIC DNA]</scope>
    <source>
        <strain evidence="2">CGMCC 1.3685</strain>
    </source>
</reference>
<accession>A0ABQ2DU29</accession>
<dbReference type="RefSeq" id="WP_188687353.1">
    <property type="nucleotide sequence ID" value="NZ_BMKX01000013.1"/>
</dbReference>
<evidence type="ECO:0000313" key="1">
    <source>
        <dbReference type="EMBL" id="GGJ73154.1"/>
    </source>
</evidence>
<dbReference type="Gene3D" id="3.40.50.300">
    <property type="entry name" value="P-loop containing nucleotide triphosphate hydrolases"/>
    <property type="match status" value="1"/>
</dbReference>
<dbReference type="Gene3D" id="1.10.8.730">
    <property type="match status" value="1"/>
</dbReference>
<gene>
    <name evidence="1" type="ORF">GCM10007173_35180</name>
</gene>
<dbReference type="PANTHER" id="PTHR30121:SF6">
    <property type="entry name" value="SLR6007 PROTEIN"/>
    <property type="match status" value="1"/>
</dbReference>
<dbReference type="InterPro" id="IPR051162">
    <property type="entry name" value="T4SS_component"/>
</dbReference>
<organism evidence="1 2">
    <name type="scientific">Glutamicibacter ardleyensis</name>
    <dbReference type="NCBI Taxonomy" id="225894"/>
    <lineage>
        <taxon>Bacteria</taxon>
        <taxon>Bacillati</taxon>
        <taxon>Actinomycetota</taxon>
        <taxon>Actinomycetes</taxon>
        <taxon>Micrococcales</taxon>
        <taxon>Micrococcaceae</taxon>
        <taxon>Glutamicibacter</taxon>
    </lineage>
</organism>
<sequence>MISIFTRAPKKTIKNTVKKTRLPPESVSAPLAEQRPDITWDAGRQTRKGSRYGLYDPAPEGAISTTRQAEVSNLAVPWSPTSYKGLLFGIDLESGWGVMHDPIFAYPHTVNNANVVVIGDIGSAKSSAGKTWGCLRPMIIGRNVIVIDKKPSDSNPEEGEYAELCRYQGGEPVTFKIGGGGSCINIFDPSISAETEEDSTTGETPPSQSMLLRAVAEEVLGRPISPREGKALRTAHRRALKDAKAQGITPTIRLVINRMIDPAEEDSAHLEISKATLREWGYDVAFELERFVEEDLAGMIDNETTKDVKLKDGLTVFDVSQLPENGPALAIVMTVINTWMTNRLFKAKNRRQTHFVVEEAWHLVQTSVAKVIRRNQKVSRAIGLSNWFFFHHVSDIPAGTDAEAIIKECDTVLVYQQKKAPDARAAVDMFDLPASSYPTILNLATGTCLMKIGNEAPFEVKHLRSDVETILTDTDKALVARTTSEKEQDHGLPTA</sequence>
<evidence type="ECO:0000313" key="2">
    <source>
        <dbReference type="Proteomes" id="UP000606115"/>
    </source>
</evidence>
<dbReference type="Proteomes" id="UP000606115">
    <property type="component" value="Unassembled WGS sequence"/>
</dbReference>
<name>A0ABQ2DU29_9MICC</name>
<protein>
    <submittedName>
        <fullName evidence="1">ATP/GTP-binding protein</fullName>
    </submittedName>
</protein>